<feature type="non-terminal residue" evidence="2">
    <location>
        <position position="318"/>
    </location>
</feature>
<keyword evidence="1" id="KW-1133">Transmembrane helix</keyword>
<dbReference type="PANTHER" id="PTHR37422">
    <property type="entry name" value="TEICHURONIC ACID BIOSYNTHESIS PROTEIN TUAE"/>
    <property type="match status" value="1"/>
</dbReference>
<feature type="transmembrane region" description="Helical" evidence="1">
    <location>
        <begin position="39"/>
        <end position="59"/>
    </location>
</feature>
<comment type="caution">
    <text evidence="2">The sequence shown here is derived from an EMBL/GenBank/DDBJ whole genome shotgun (WGS) entry which is preliminary data.</text>
</comment>
<evidence type="ECO:0000256" key="1">
    <source>
        <dbReference type="SAM" id="Phobius"/>
    </source>
</evidence>
<keyword evidence="1" id="KW-0472">Membrane</keyword>
<feature type="transmembrane region" description="Helical" evidence="1">
    <location>
        <begin position="177"/>
        <end position="197"/>
    </location>
</feature>
<dbReference type="AlphaFoldDB" id="A0A2H0KK66"/>
<evidence type="ECO:0000313" key="3">
    <source>
        <dbReference type="Proteomes" id="UP000229497"/>
    </source>
</evidence>
<dbReference type="Proteomes" id="UP000229497">
    <property type="component" value="Unassembled WGS sequence"/>
</dbReference>
<accession>A0A2H0KK66</accession>
<feature type="transmembrane region" description="Helical" evidence="1">
    <location>
        <begin position="217"/>
        <end position="236"/>
    </location>
</feature>
<dbReference type="PANTHER" id="PTHR37422:SF13">
    <property type="entry name" value="LIPOPOLYSACCHARIDE BIOSYNTHESIS PROTEIN PA4999-RELATED"/>
    <property type="match status" value="1"/>
</dbReference>
<dbReference type="EMBL" id="PCVK01000064">
    <property type="protein sequence ID" value="PIQ71639.1"/>
    <property type="molecule type" value="Genomic_DNA"/>
</dbReference>
<name>A0A2H0KK66_9BACT</name>
<dbReference type="InterPro" id="IPR051533">
    <property type="entry name" value="WaaL-like"/>
</dbReference>
<feature type="transmembrane region" description="Helical" evidence="1">
    <location>
        <begin position="156"/>
        <end position="172"/>
    </location>
</feature>
<evidence type="ECO:0000313" key="2">
    <source>
        <dbReference type="EMBL" id="PIQ71639.1"/>
    </source>
</evidence>
<organism evidence="2 3">
    <name type="scientific">Candidatus Roizmanbacteria bacterium CG11_big_fil_rev_8_21_14_0_20_37_16</name>
    <dbReference type="NCBI Taxonomy" id="1974857"/>
    <lineage>
        <taxon>Bacteria</taxon>
        <taxon>Candidatus Roizmaniibacteriota</taxon>
    </lineage>
</organism>
<sequence>MVDYTYIAIRLEDIYVAFVYFVFVIQLLRKKVRLNLQYLLLFVLFWISVFISLYLGFFIQKTIAVLNVGFLNSLRRIEYMGIFFVFASSVRTRKDIVFYLRFILATIAIVTVYGLGQKYLGWPAVQTMNPEYAKGYLLVLDAWARISSTFGGHYDLAAYLIFFIPFLLAITIRVNKWFYILVLLALSNIALSASRVSYGAYVLSSFPFLLYFRKWKLLIITILATVGLTFLSSNLTQRINRTFQTKQIFIDKTTGQTTVPRRLRPDDLPIGDYIPNKVNVENRATDVYSNGISNINLNSTDVKAVKLNILDEVRTEAR</sequence>
<proteinExistence type="predicted"/>
<protein>
    <submittedName>
        <fullName evidence="2">Uncharacterized protein</fullName>
    </submittedName>
</protein>
<feature type="transmembrane region" description="Helical" evidence="1">
    <location>
        <begin position="6"/>
        <end position="27"/>
    </location>
</feature>
<feature type="transmembrane region" description="Helical" evidence="1">
    <location>
        <begin position="98"/>
        <end position="116"/>
    </location>
</feature>
<keyword evidence="1" id="KW-0812">Transmembrane</keyword>
<reference evidence="2 3" key="1">
    <citation type="submission" date="2017-09" db="EMBL/GenBank/DDBJ databases">
        <title>Depth-based differentiation of microbial function through sediment-hosted aquifers and enrichment of novel symbionts in the deep terrestrial subsurface.</title>
        <authorList>
            <person name="Probst A.J."/>
            <person name="Ladd B."/>
            <person name="Jarett J.K."/>
            <person name="Geller-Mcgrath D.E."/>
            <person name="Sieber C.M."/>
            <person name="Emerson J.B."/>
            <person name="Anantharaman K."/>
            <person name="Thomas B.C."/>
            <person name="Malmstrom R."/>
            <person name="Stieglmeier M."/>
            <person name="Klingl A."/>
            <person name="Woyke T."/>
            <person name="Ryan C.M."/>
            <person name="Banfield J.F."/>
        </authorList>
    </citation>
    <scope>NUCLEOTIDE SEQUENCE [LARGE SCALE GENOMIC DNA]</scope>
    <source>
        <strain evidence="2">CG11_big_fil_rev_8_21_14_0_20_37_16</strain>
    </source>
</reference>
<gene>
    <name evidence="2" type="ORF">COV87_02215</name>
</gene>